<accession>A0A382I5L8</accession>
<dbReference type="AlphaFoldDB" id="A0A382I5L8"/>
<sequence length="90" mass="10804">MIYFEKLTRNTGVSRFYQIWYEEAVQDGSTVWKLWTLRGRTGEQGTQKLEEYHIQSDFLNRLMELENLRLSDGYEKKLNPNLEQAELELN</sequence>
<gene>
    <name evidence="2" type="ORF">METZ01_LOCUS247692</name>
</gene>
<feature type="domain" description="WGR" evidence="1">
    <location>
        <begin position="2"/>
        <end position="77"/>
    </location>
</feature>
<proteinExistence type="predicted"/>
<name>A0A382I5L8_9ZZZZ</name>
<evidence type="ECO:0000259" key="1">
    <source>
        <dbReference type="Pfam" id="PF05406"/>
    </source>
</evidence>
<protein>
    <recommendedName>
        <fullName evidence="1">WGR domain-containing protein</fullName>
    </recommendedName>
</protein>
<dbReference type="InterPro" id="IPR008893">
    <property type="entry name" value="WGR_domain"/>
</dbReference>
<evidence type="ECO:0000313" key="2">
    <source>
        <dbReference type="EMBL" id="SVB94838.1"/>
    </source>
</evidence>
<organism evidence="2">
    <name type="scientific">marine metagenome</name>
    <dbReference type="NCBI Taxonomy" id="408172"/>
    <lineage>
        <taxon>unclassified sequences</taxon>
        <taxon>metagenomes</taxon>
        <taxon>ecological metagenomes</taxon>
    </lineage>
</organism>
<dbReference type="EMBL" id="UINC01065313">
    <property type="protein sequence ID" value="SVB94838.1"/>
    <property type="molecule type" value="Genomic_DNA"/>
</dbReference>
<dbReference type="Pfam" id="PF05406">
    <property type="entry name" value="WGR"/>
    <property type="match status" value="1"/>
</dbReference>
<reference evidence="2" key="1">
    <citation type="submission" date="2018-05" db="EMBL/GenBank/DDBJ databases">
        <authorList>
            <person name="Lanie J.A."/>
            <person name="Ng W.-L."/>
            <person name="Kazmierczak K.M."/>
            <person name="Andrzejewski T.M."/>
            <person name="Davidsen T.M."/>
            <person name="Wayne K.J."/>
            <person name="Tettelin H."/>
            <person name="Glass J.I."/>
            <person name="Rusch D."/>
            <person name="Podicherti R."/>
            <person name="Tsui H.-C.T."/>
            <person name="Winkler M.E."/>
        </authorList>
    </citation>
    <scope>NUCLEOTIDE SEQUENCE</scope>
</reference>